<gene>
    <name evidence="1" type="ORF">CWATWH0003_0927a5</name>
</gene>
<comment type="caution">
    <text evidence="1">The sequence shown here is derived from an EMBL/GenBank/DDBJ whole genome shotgun (WGS) entry which is preliminary data.</text>
</comment>
<evidence type="ECO:0000313" key="1">
    <source>
        <dbReference type="EMBL" id="EHJ14389.1"/>
    </source>
</evidence>
<dbReference type="AlphaFoldDB" id="G5J090"/>
<organism evidence="1 2">
    <name type="scientific">Crocosphaera watsonii WH 0003</name>
    <dbReference type="NCBI Taxonomy" id="423471"/>
    <lineage>
        <taxon>Bacteria</taxon>
        <taxon>Bacillati</taxon>
        <taxon>Cyanobacteriota</taxon>
        <taxon>Cyanophyceae</taxon>
        <taxon>Oscillatoriophycideae</taxon>
        <taxon>Chroococcales</taxon>
        <taxon>Aphanothecaceae</taxon>
        <taxon>Crocosphaera</taxon>
    </lineage>
</organism>
<evidence type="ECO:0000313" key="2">
    <source>
        <dbReference type="Proteomes" id="UP000003477"/>
    </source>
</evidence>
<reference evidence="1 2" key="1">
    <citation type="journal article" date="2011" name="Front. Microbiol.">
        <title>Two Strains of Crocosphaera watsonii with Highly Conserved Genomes are Distinguished by Strain-Specific Features.</title>
        <authorList>
            <person name="Bench S.R."/>
            <person name="Ilikchyan I.N."/>
            <person name="Tripp H.J."/>
            <person name="Zehr J.P."/>
        </authorList>
    </citation>
    <scope>NUCLEOTIDE SEQUENCE [LARGE SCALE GENOMIC DNA]</scope>
    <source>
        <strain evidence="1 2">WH 0003</strain>
    </source>
</reference>
<accession>G5J090</accession>
<dbReference type="EMBL" id="AESD01000150">
    <property type="protein sequence ID" value="EHJ14389.1"/>
    <property type="molecule type" value="Genomic_DNA"/>
</dbReference>
<dbReference type="Proteomes" id="UP000003477">
    <property type="component" value="Unassembled WGS sequence"/>
</dbReference>
<sequence length="28" mass="3162">MREIIFYRTETGSTPVVDFLDSLSGKQA</sequence>
<protein>
    <submittedName>
        <fullName evidence="1">Uncharacterized protein</fullName>
    </submittedName>
</protein>
<name>G5J090_CROWT</name>
<feature type="non-terminal residue" evidence="1">
    <location>
        <position position="28"/>
    </location>
</feature>
<proteinExistence type="predicted"/>